<feature type="region of interest" description="Disordered" evidence="1">
    <location>
        <begin position="167"/>
        <end position="188"/>
    </location>
</feature>
<feature type="compositionally biased region" description="Basic and acidic residues" evidence="1">
    <location>
        <begin position="167"/>
        <end position="180"/>
    </location>
</feature>
<feature type="region of interest" description="Disordered" evidence="1">
    <location>
        <begin position="1053"/>
        <end position="1082"/>
    </location>
</feature>
<evidence type="ECO:0000313" key="3">
    <source>
        <dbReference type="Proteomes" id="UP001165121"/>
    </source>
</evidence>
<dbReference type="Proteomes" id="UP001165121">
    <property type="component" value="Unassembled WGS sequence"/>
</dbReference>
<keyword evidence="3" id="KW-1185">Reference proteome</keyword>
<dbReference type="SUPFAM" id="SSF53756">
    <property type="entry name" value="UDP-Glycosyltransferase/glycogen phosphorylase"/>
    <property type="match status" value="1"/>
</dbReference>
<accession>A0A9W6Y0J5</accession>
<name>A0A9W6Y0J5_9STRA</name>
<sequence length="2017" mass="222485">MSQGLNLDFGRIMAESSFFLCPSSMEGYGHYINQARSSGGVIITTDAHPMNELIPAPEGGIFVKTKRSTHPHMILGGGFEGEHGLRGFENDGLVAGTNSEDICSAVDAVLDMSVTAREKMAARAQLQYHEDTKVFARQMRELRAYARNQVKLNMTDALAGVLGATENKHSQLRHGEEDRHQRTRQRPKHELEHLRAKVAELQEQLATLSAPDQLTTPKGFSSWKGIAQRQRQEAGDAVGENRRLRNRLLGQLHVARVLEAAIEQHQKEAAPWHALSSTRGGATPSAAARTHEAIFAQLDTSAEAQFAQVNRVLTASGLSKVFHTLAGGFEFQREPNGISFRNEEARLLPFSLQAWHDALWDSLHSGLVTRDTEAQILNKDHSNLIFRDTLDLPDKSHPVRITKRATFRRRIEQDSVVFVWTSDVEIDGSVSVRLREKGWSTSSTFEFYRGVAQGATSSGNVTKGCMTRMAIQLTPEVSEFKSQEEAQLHIGEVTDLIVSTYRHNFGLVHEVVEKVLLSNASTIAEESSGYGRTIMRGTAVAVLPSHLVNQDSELDLCVSKNGISGKRLVQTKPRFSRSAMAFFVFVALGITTLVTEMKFLPRWASFDPSCSPATLDVSNVNYRSDHRFYAMIKGMATIHPPTFRGEHEALCTDDHADVRKFEYCLPITSQDDPVLCADADRIDLLVQQSPSTLCRASVMHLLVSDAFEELKVAGLNPVVNTSSRNEGRSAAGKLTGLSKNWNMCVAPTHPLASYLYDPGCKVSASGSFVPHVALVIASTEESNMHVPVPEMVKPNSNLNDSCSPDMVNAKEVEYDPSNRFHAILQEMGALPIPAFYGPHKALCSDIGRRNRGYRYCLPITGRKDTNFCTGADRMDLLVHQSSSTRCYASVLHMLLADVYHELKVTGSNPIITFGTLLGAIRNGSMIPFTEDADIAYAGTITSGGALDDALSKKGYHLFDFGIWRVCVSPTHPLADHLYDPDAPSAEDNETPYVDLYGMSQMNYGDSWTMQSFKGSIPGNRVEPFSQVSINGLLFDTVHDPKYFLEREYGNDYLKPKPRRPQDAFPEAGNSENHKTPQVVAGKVSRGSSLSDAILSSLKRLGVVEGPSKVVLSNGRISTGSSLISGVSLSVSVLKLAGGIIAGRKWHRTPWDPTTTTSASQCVHTTFSKLTPNRRISSHSAVTRLKIAIMSQSSAIVLPLTDNYADEVEKKIKFEATTTCRKPFVLTATRLSWSAKTAMAFFVFVALGITTLVAELKFLPRWASFDPSCSPATLDVSNVNYRSDHRFYAMIKGMATIHPPTFRGEHEALCTDDHADVRKFEYCLPITSQDDPVLCADADRIDLLVQQSPSTLCRASVMHLLVSDVFEELEAVDASPSMNLTSMRDADQDASAGITSISYTGSVSLLDGFDVALKLKGYHVFSSDNEWHVCVAPTHPLALHLYDSDRKISAAARLVPHVNLVLSLAQEEFSTGATEPNVARAHAHLDDICAPTVLDAKSIEYRSTQRFYTMLKTMEALPAPVFQGEHKKLCNETIREDRDIAYCLPMSTRNDEKFCAGADRIDLLVHQSPSTPCLASVLHMLAADIFEELQATGVSPIVKLAGENSPESLIENYSIIHSGEMASGSSLDDSLLGKGYNLYYEGDWRVCVAPTHPLADNLYNPGQPIAGKYAGPYIKLIPSQQEQVTAELEPVETDPPITEETGIELHTDGEKEPQASNVSEVKSVETEAPITQADTETQSIPTEAVVPKIPKAGCTPSIVQVLDNGSGDKFYSALNSSGTLPAPHFNGEHEVLCNAINREVRKFRYCLPISGRKDTPFCANADRMDILSRQSPGKFCFASVLHMLLADVYRELEEIGAAPLLTYGTLLGAVRDGGIIPFTEDVDIAYRGNIINGGELDERLWRKGYHLFDFNIWRVCVAPTHPLASQLYDPNHPIVQDYTVPYVDLYAMEQRFGSLWSMQELQVQRLSSERVEPFAKVFINDVSYNTVHDPNFLLLSEYGRDYMTPKPRERRLQFVGDL</sequence>
<dbReference type="PANTHER" id="PTHR13627:SF33">
    <property type="entry name" value="LICD FAMILY PROTEIN"/>
    <property type="match status" value="1"/>
</dbReference>
<dbReference type="OrthoDB" id="444255at2759"/>
<organism evidence="2 3">
    <name type="scientific">Phytophthora fragariaefolia</name>
    <dbReference type="NCBI Taxonomy" id="1490495"/>
    <lineage>
        <taxon>Eukaryota</taxon>
        <taxon>Sar</taxon>
        <taxon>Stramenopiles</taxon>
        <taxon>Oomycota</taxon>
        <taxon>Peronosporomycetes</taxon>
        <taxon>Peronosporales</taxon>
        <taxon>Peronosporaceae</taxon>
        <taxon>Phytophthora</taxon>
    </lineage>
</organism>
<dbReference type="InterPro" id="IPR052613">
    <property type="entry name" value="LicD_transferase"/>
</dbReference>
<reference evidence="2" key="1">
    <citation type="submission" date="2023-04" db="EMBL/GenBank/DDBJ databases">
        <title>Phytophthora fragariaefolia NBRC 109709.</title>
        <authorList>
            <person name="Ichikawa N."/>
            <person name="Sato H."/>
            <person name="Tonouchi N."/>
        </authorList>
    </citation>
    <scope>NUCLEOTIDE SEQUENCE</scope>
    <source>
        <strain evidence="2">NBRC 109709</strain>
    </source>
</reference>
<gene>
    <name evidence="2" type="ORF">Pfra01_001992100</name>
</gene>
<dbReference type="Gene3D" id="3.40.50.2000">
    <property type="entry name" value="Glycogen Phosphorylase B"/>
    <property type="match status" value="1"/>
</dbReference>
<dbReference type="PANTHER" id="PTHR13627">
    <property type="entry name" value="FUKUTIN RELATED PROTEIN"/>
    <property type="match status" value="1"/>
</dbReference>
<proteinExistence type="predicted"/>
<protein>
    <submittedName>
        <fullName evidence="2">Unnamed protein product</fullName>
    </submittedName>
</protein>
<comment type="caution">
    <text evidence="2">The sequence shown here is derived from an EMBL/GenBank/DDBJ whole genome shotgun (WGS) entry which is preliminary data.</text>
</comment>
<dbReference type="EMBL" id="BSXT01002651">
    <property type="protein sequence ID" value="GMF50113.1"/>
    <property type="molecule type" value="Genomic_DNA"/>
</dbReference>
<evidence type="ECO:0000256" key="1">
    <source>
        <dbReference type="SAM" id="MobiDB-lite"/>
    </source>
</evidence>
<evidence type="ECO:0000313" key="2">
    <source>
        <dbReference type="EMBL" id="GMF50113.1"/>
    </source>
</evidence>